<evidence type="ECO:0000259" key="9">
    <source>
        <dbReference type="Pfam" id="PF04316"/>
    </source>
</evidence>
<keyword evidence="11" id="KW-1185">Reference proteome</keyword>
<evidence type="ECO:0000256" key="8">
    <source>
        <dbReference type="ARBA" id="ARBA00030117"/>
    </source>
</evidence>
<evidence type="ECO:0000256" key="3">
    <source>
        <dbReference type="ARBA" id="ARBA00022491"/>
    </source>
</evidence>
<evidence type="ECO:0000256" key="6">
    <source>
        <dbReference type="ARBA" id="ARBA00023163"/>
    </source>
</evidence>
<comment type="similarity">
    <text evidence="1">Belongs to the FlgM family.</text>
</comment>
<organism evidence="10 11">
    <name type="scientific">Thiovibrio frasassiensis</name>
    <dbReference type="NCBI Taxonomy" id="2984131"/>
    <lineage>
        <taxon>Bacteria</taxon>
        <taxon>Pseudomonadati</taxon>
        <taxon>Thermodesulfobacteriota</taxon>
        <taxon>Desulfobulbia</taxon>
        <taxon>Desulfobulbales</taxon>
        <taxon>Thiovibrionaceae</taxon>
        <taxon>Thiovibrio</taxon>
    </lineage>
</organism>
<accession>A0A9X4MNC5</accession>
<keyword evidence="6" id="KW-0804">Transcription</keyword>
<protein>
    <recommendedName>
        <fullName evidence="2">Negative regulator of flagellin synthesis</fullName>
    </recommendedName>
    <alternativeName>
        <fullName evidence="8">Anti-sigma-28 factor</fullName>
    </alternativeName>
</protein>
<dbReference type="SUPFAM" id="SSF101498">
    <property type="entry name" value="Anti-sigma factor FlgM"/>
    <property type="match status" value="1"/>
</dbReference>
<sequence length="99" mass="10806">MKLTGIFPPIKTEKVQVKKSEGAAPATAAKSAAPTDRVVLSAGSLEVQKAKDILEQTPEVRADRVHALREEISRGEYQVDPYRLADKMMASLLSETLVE</sequence>
<evidence type="ECO:0000256" key="5">
    <source>
        <dbReference type="ARBA" id="ARBA00023015"/>
    </source>
</evidence>
<evidence type="ECO:0000256" key="7">
    <source>
        <dbReference type="ARBA" id="ARBA00024739"/>
    </source>
</evidence>
<dbReference type="EMBL" id="JAPHEH010000001">
    <property type="protein sequence ID" value="MDG4475832.1"/>
    <property type="molecule type" value="Genomic_DNA"/>
</dbReference>
<feature type="domain" description="Anti-sigma-28 factor FlgM C-terminal" evidence="9">
    <location>
        <begin position="36"/>
        <end position="89"/>
    </location>
</feature>
<keyword evidence="3" id="KW-0678">Repressor</keyword>
<evidence type="ECO:0000313" key="10">
    <source>
        <dbReference type="EMBL" id="MDG4475832.1"/>
    </source>
</evidence>
<dbReference type="Proteomes" id="UP001154240">
    <property type="component" value="Unassembled WGS sequence"/>
</dbReference>
<dbReference type="InterPro" id="IPR035890">
    <property type="entry name" value="Anti-sigma-28_factor_FlgM_sf"/>
</dbReference>
<keyword evidence="5" id="KW-0805">Transcription regulation</keyword>
<dbReference type="AlphaFoldDB" id="A0A9X4MNC5"/>
<gene>
    <name evidence="10" type="primary">flgM</name>
    <name evidence="10" type="ORF">OLX77_06630</name>
</gene>
<dbReference type="Pfam" id="PF04316">
    <property type="entry name" value="FlgM"/>
    <property type="match status" value="1"/>
</dbReference>
<comment type="caution">
    <text evidence="10">The sequence shown here is derived from an EMBL/GenBank/DDBJ whole genome shotgun (WGS) entry which is preliminary data.</text>
</comment>
<keyword evidence="4" id="KW-1005">Bacterial flagellum biogenesis</keyword>
<keyword evidence="10" id="KW-0969">Cilium</keyword>
<evidence type="ECO:0000313" key="11">
    <source>
        <dbReference type="Proteomes" id="UP001154240"/>
    </source>
</evidence>
<comment type="function">
    <text evidence="7">Responsible for the coupling of flagellin expression to flagellar assembly by preventing expression of the flagellin genes when a component of the middle class of proteins is defective. It negatively regulates flagellar genes by inhibiting the activity of FliA by directly binding to FliA.</text>
</comment>
<dbReference type="RefSeq" id="WP_307632806.1">
    <property type="nucleotide sequence ID" value="NZ_JAPHEH010000001.1"/>
</dbReference>
<dbReference type="NCBIfam" id="TIGR03824">
    <property type="entry name" value="FlgM_jcvi"/>
    <property type="match status" value="1"/>
</dbReference>
<dbReference type="InterPro" id="IPR007412">
    <property type="entry name" value="FlgM"/>
</dbReference>
<evidence type="ECO:0000256" key="4">
    <source>
        <dbReference type="ARBA" id="ARBA00022795"/>
    </source>
</evidence>
<proteinExistence type="inferred from homology"/>
<reference evidence="10" key="2">
    <citation type="submission" date="2022-10" db="EMBL/GenBank/DDBJ databases">
        <authorList>
            <person name="Aronson H.S."/>
        </authorList>
    </citation>
    <scope>NUCLEOTIDE SEQUENCE</scope>
    <source>
        <strain evidence="10">RS19-109</strain>
    </source>
</reference>
<evidence type="ECO:0000256" key="1">
    <source>
        <dbReference type="ARBA" id="ARBA00005322"/>
    </source>
</evidence>
<keyword evidence="10" id="KW-0966">Cell projection</keyword>
<name>A0A9X4MNC5_9BACT</name>
<keyword evidence="10" id="KW-0282">Flagellum</keyword>
<reference evidence="10" key="1">
    <citation type="journal article" date="2022" name="bioRxiv">
        <title>Thiovibrio frasassiensisgen. nov., sp. nov., an autotrophic, elemental sulfur disproportionating bacterium isolated from sulfidic karst sediment, and proposal of Thiovibrionaceae fam. nov.</title>
        <authorList>
            <person name="Aronson H."/>
            <person name="Thomas C."/>
            <person name="Bhattacharyya M."/>
            <person name="Eckstein S."/>
            <person name="Jensen S."/>
            <person name="Barco R."/>
            <person name="Macalady J."/>
            <person name="Amend J."/>
        </authorList>
    </citation>
    <scope>NUCLEOTIDE SEQUENCE</scope>
    <source>
        <strain evidence="10">RS19-109</strain>
    </source>
</reference>
<evidence type="ECO:0000256" key="2">
    <source>
        <dbReference type="ARBA" id="ARBA00017823"/>
    </source>
</evidence>
<dbReference type="InterPro" id="IPR031316">
    <property type="entry name" value="FlgM_C"/>
</dbReference>
<dbReference type="GO" id="GO:0045892">
    <property type="term" value="P:negative regulation of DNA-templated transcription"/>
    <property type="evidence" value="ECO:0007669"/>
    <property type="project" value="InterPro"/>
</dbReference>
<dbReference type="GO" id="GO:0044781">
    <property type="term" value="P:bacterial-type flagellum organization"/>
    <property type="evidence" value="ECO:0007669"/>
    <property type="project" value="UniProtKB-KW"/>
</dbReference>